<dbReference type="NCBIfam" id="TIGR00212">
    <property type="entry name" value="hemC"/>
    <property type="match status" value="1"/>
</dbReference>
<comment type="cofactor">
    <cofactor evidence="1">
        <name>dipyrromethane</name>
        <dbReference type="ChEBI" id="CHEBI:60342"/>
    </cofactor>
</comment>
<reference evidence="11 12" key="1">
    <citation type="submission" date="2019-12" db="EMBL/GenBank/DDBJ databases">
        <title>Auraticoccus cholistani sp. nov., an actinomycete isolated from soil of Cholistan desert.</title>
        <authorList>
            <person name="Cheema M.T."/>
        </authorList>
    </citation>
    <scope>NUCLEOTIDE SEQUENCE [LARGE SCALE GENOMIC DNA]</scope>
    <source>
        <strain evidence="11 12">F435</strain>
    </source>
</reference>
<dbReference type="InterPro" id="IPR022419">
    <property type="entry name" value="Porphobilin_deaminase_cofac_BS"/>
</dbReference>
<dbReference type="PIRSF" id="PIRSF001438">
    <property type="entry name" value="4pyrrol_synth_OHMeBilane_synth"/>
    <property type="match status" value="1"/>
</dbReference>
<dbReference type="AlphaFoldDB" id="A0A6A9UWC2"/>
<dbReference type="GO" id="GO:0004418">
    <property type="term" value="F:hydroxymethylbilane synthase activity"/>
    <property type="evidence" value="ECO:0007669"/>
    <property type="project" value="UniProtKB-UniRule"/>
</dbReference>
<comment type="caution">
    <text evidence="11">The sequence shown here is derived from an EMBL/GenBank/DDBJ whole genome shotgun (WGS) entry which is preliminary data.</text>
</comment>
<dbReference type="InterPro" id="IPR036803">
    <property type="entry name" value="Porphobilinogen_deaminase_C_sf"/>
</dbReference>
<comment type="catalytic activity">
    <reaction evidence="7">
        <text>4 porphobilinogen + H2O = hydroxymethylbilane + 4 NH4(+)</text>
        <dbReference type="Rhea" id="RHEA:13185"/>
        <dbReference type="ChEBI" id="CHEBI:15377"/>
        <dbReference type="ChEBI" id="CHEBI:28938"/>
        <dbReference type="ChEBI" id="CHEBI:57845"/>
        <dbReference type="ChEBI" id="CHEBI:58126"/>
        <dbReference type="EC" id="2.5.1.61"/>
    </reaction>
</comment>
<keyword evidence="5 11" id="KW-0808">Transferase</keyword>
<feature type="domain" description="Porphobilinogen deaminase C-terminal" evidence="10">
    <location>
        <begin position="246"/>
        <end position="333"/>
    </location>
</feature>
<evidence type="ECO:0000259" key="10">
    <source>
        <dbReference type="Pfam" id="PF03900"/>
    </source>
</evidence>
<dbReference type="Proteomes" id="UP000435304">
    <property type="component" value="Unassembled WGS sequence"/>
</dbReference>
<evidence type="ECO:0000256" key="2">
    <source>
        <dbReference type="ARBA" id="ARBA00002869"/>
    </source>
</evidence>
<dbReference type="PANTHER" id="PTHR11557">
    <property type="entry name" value="PORPHOBILINOGEN DEAMINASE"/>
    <property type="match status" value="1"/>
</dbReference>
<keyword evidence="12" id="KW-1185">Reference proteome</keyword>
<dbReference type="SUPFAM" id="SSF53850">
    <property type="entry name" value="Periplasmic binding protein-like II"/>
    <property type="match status" value="1"/>
</dbReference>
<dbReference type="SUPFAM" id="SSF54782">
    <property type="entry name" value="Porphobilinogen deaminase (hydroxymethylbilane synthase), C-terminal domain"/>
    <property type="match status" value="1"/>
</dbReference>
<keyword evidence="6" id="KW-0627">Porphyrin biosynthesis</keyword>
<evidence type="ECO:0000313" key="11">
    <source>
        <dbReference type="EMBL" id="MVA77021.1"/>
    </source>
</evidence>
<dbReference type="EMBL" id="WPCU01000009">
    <property type="protein sequence ID" value="MVA77021.1"/>
    <property type="molecule type" value="Genomic_DNA"/>
</dbReference>
<comment type="similarity">
    <text evidence="3">Belongs to the HMBS family.</text>
</comment>
<gene>
    <name evidence="11" type="primary">hemC</name>
    <name evidence="11" type="ORF">GC722_13445</name>
</gene>
<dbReference type="Pfam" id="PF03900">
    <property type="entry name" value="Porphobil_deamC"/>
    <property type="match status" value="1"/>
</dbReference>
<evidence type="ECO:0000256" key="7">
    <source>
        <dbReference type="ARBA" id="ARBA00048169"/>
    </source>
</evidence>
<dbReference type="PANTHER" id="PTHR11557:SF0">
    <property type="entry name" value="PORPHOBILINOGEN DEAMINASE"/>
    <property type="match status" value="1"/>
</dbReference>
<evidence type="ECO:0000256" key="4">
    <source>
        <dbReference type="ARBA" id="ARBA00012655"/>
    </source>
</evidence>
<evidence type="ECO:0000256" key="1">
    <source>
        <dbReference type="ARBA" id="ARBA00001916"/>
    </source>
</evidence>
<proteinExistence type="inferred from homology"/>
<dbReference type="GO" id="GO:0005737">
    <property type="term" value="C:cytoplasm"/>
    <property type="evidence" value="ECO:0007669"/>
    <property type="project" value="UniProtKB-UniRule"/>
</dbReference>
<evidence type="ECO:0000256" key="8">
    <source>
        <dbReference type="NCBIfam" id="TIGR00212"/>
    </source>
</evidence>
<evidence type="ECO:0000256" key="3">
    <source>
        <dbReference type="ARBA" id="ARBA00005638"/>
    </source>
</evidence>
<dbReference type="Gene3D" id="3.40.190.10">
    <property type="entry name" value="Periplasmic binding protein-like II"/>
    <property type="match status" value="2"/>
</dbReference>
<dbReference type="Pfam" id="PF01379">
    <property type="entry name" value="Porphobil_deam"/>
    <property type="match status" value="1"/>
</dbReference>
<dbReference type="PROSITE" id="PS00533">
    <property type="entry name" value="PORPHOBILINOGEN_DEAM"/>
    <property type="match status" value="1"/>
</dbReference>
<dbReference type="InterPro" id="IPR022417">
    <property type="entry name" value="Porphobilin_deaminase_N"/>
</dbReference>
<sequence length="342" mass="35218">MTTLRVGARTSPLARTQADWVAARIEARGVPCEFVGVVTTGDVDQRALTQIGGTGLFVGAVRSGLVRRTIDVAVHSLKDLPTGAEPGLRIAAMPEREDVRDVLVGSTLDALGDGARVGTGSPRRAVQLQAWAHRQGIDLQVVPVRGNVDTRIGHVGSGALDATVLAAAGLRRLGRLVAEGPDGRCRVVSAGEGGTPEDGVVAQLVPTDVLLPAAGQGALAVEVAEDNELPELSAVDALDDPATRARVTAERTFLARLEAGCLAPVGVLASLHASPPSGTGDSQAQDLTLDAVIGRTIGSDVAHPAVPELLQVSLTGAVSQARQLGTELAEQALSRLGHDLRR</sequence>
<comment type="function">
    <text evidence="2">Tetrapolymerization of the monopyrrole PBG into the hydroxymethylbilane pre-uroporphyrinogen in several discrete steps.</text>
</comment>
<dbReference type="Gene3D" id="3.30.160.40">
    <property type="entry name" value="Porphobilinogen deaminase, C-terminal domain"/>
    <property type="match status" value="1"/>
</dbReference>
<evidence type="ECO:0000259" key="9">
    <source>
        <dbReference type="Pfam" id="PF01379"/>
    </source>
</evidence>
<dbReference type="InterPro" id="IPR000860">
    <property type="entry name" value="HemC"/>
</dbReference>
<evidence type="ECO:0000256" key="5">
    <source>
        <dbReference type="ARBA" id="ARBA00022679"/>
    </source>
</evidence>
<protein>
    <recommendedName>
        <fullName evidence="4 8">Hydroxymethylbilane synthase</fullName>
        <ecNumber evidence="4 8">2.5.1.61</ecNumber>
    </recommendedName>
</protein>
<accession>A0A6A9UWC2</accession>
<dbReference type="RefSeq" id="WP_331714812.1">
    <property type="nucleotide sequence ID" value="NZ_WPCU01000009.1"/>
</dbReference>
<dbReference type="InterPro" id="IPR022418">
    <property type="entry name" value="Porphobilinogen_deaminase_C"/>
</dbReference>
<dbReference type="PRINTS" id="PR00151">
    <property type="entry name" value="PORPHBDMNASE"/>
</dbReference>
<evidence type="ECO:0000256" key="6">
    <source>
        <dbReference type="ARBA" id="ARBA00023244"/>
    </source>
</evidence>
<name>A0A6A9UWC2_9ACTN</name>
<feature type="domain" description="Porphobilinogen deaminase N-terminal" evidence="9">
    <location>
        <begin position="4"/>
        <end position="228"/>
    </location>
</feature>
<dbReference type="EC" id="2.5.1.61" evidence="4 8"/>
<dbReference type="GO" id="GO:0006783">
    <property type="term" value="P:heme biosynthetic process"/>
    <property type="evidence" value="ECO:0007669"/>
    <property type="project" value="TreeGrafter"/>
</dbReference>
<evidence type="ECO:0000313" key="12">
    <source>
        <dbReference type="Proteomes" id="UP000435304"/>
    </source>
</evidence>
<organism evidence="11 12">
    <name type="scientific">Auraticoccus cholistanensis</name>
    <dbReference type="NCBI Taxonomy" id="2656650"/>
    <lineage>
        <taxon>Bacteria</taxon>
        <taxon>Bacillati</taxon>
        <taxon>Actinomycetota</taxon>
        <taxon>Actinomycetes</taxon>
        <taxon>Propionibacteriales</taxon>
        <taxon>Propionibacteriaceae</taxon>
        <taxon>Auraticoccus</taxon>
    </lineage>
</organism>